<name>A0AAV2SHZ9_MEGNR</name>
<protein>
    <submittedName>
        <fullName evidence="1">Uncharacterized protein</fullName>
    </submittedName>
</protein>
<dbReference type="AlphaFoldDB" id="A0AAV2SHZ9"/>
<gene>
    <name evidence="1" type="ORF">MNOR_LOCUS35905</name>
</gene>
<keyword evidence="2" id="KW-1185">Reference proteome</keyword>
<sequence>ELSLDGFRPFILSWCSGEVVVTKQGGAEYKRISASDMGNVDLNLLTHVMINTVQSTGNNAFIKVNHLVDPWYPHGSQSNAGTFDYAIMHKLPNAPTSSFTLTFKCKASRDCDLHFFTSTDLTDNY</sequence>
<evidence type="ECO:0000313" key="1">
    <source>
        <dbReference type="EMBL" id="CAL4185039.1"/>
    </source>
</evidence>
<feature type="non-terminal residue" evidence="1">
    <location>
        <position position="1"/>
    </location>
</feature>
<comment type="caution">
    <text evidence="1">The sequence shown here is derived from an EMBL/GenBank/DDBJ whole genome shotgun (WGS) entry which is preliminary data.</text>
</comment>
<dbReference type="Proteomes" id="UP001497623">
    <property type="component" value="Unassembled WGS sequence"/>
</dbReference>
<proteinExistence type="predicted"/>
<accession>A0AAV2SHZ9</accession>
<reference evidence="1 2" key="1">
    <citation type="submission" date="2024-05" db="EMBL/GenBank/DDBJ databases">
        <authorList>
            <person name="Wallberg A."/>
        </authorList>
    </citation>
    <scope>NUCLEOTIDE SEQUENCE [LARGE SCALE GENOMIC DNA]</scope>
</reference>
<feature type="non-terminal residue" evidence="1">
    <location>
        <position position="125"/>
    </location>
</feature>
<evidence type="ECO:0000313" key="2">
    <source>
        <dbReference type="Proteomes" id="UP001497623"/>
    </source>
</evidence>
<dbReference type="EMBL" id="CAXKWB010062229">
    <property type="protein sequence ID" value="CAL4185039.1"/>
    <property type="molecule type" value="Genomic_DNA"/>
</dbReference>
<organism evidence="1 2">
    <name type="scientific">Meganyctiphanes norvegica</name>
    <name type="common">Northern krill</name>
    <name type="synonym">Thysanopoda norvegica</name>
    <dbReference type="NCBI Taxonomy" id="48144"/>
    <lineage>
        <taxon>Eukaryota</taxon>
        <taxon>Metazoa</taxon>
        <taxon>Ecdysozoa</taxon>
        <taxon>Arthropoda</taxon>
        <taxon>Crustacea</taxon>
        <taxon>Multicrustacea</taxon>
        <taxon>Malacostraca</taxon>
        <taxon>Eumalacostraca</taxon>
        <taxon>Eucarida</taxon>
        <taxon>Euphausiacea</taxon>
        <taxon>Euphausiidae</taxon>
        <taxon>Meganyctiphanes</taxon>
    </lineage>
</organism>